<dbReference type="EMBL" id="PQSP01000002">
    <property type="protein sequence ID" value="RUS67431.1"/>
    <property type="molecule type" value="Genomic_DNA"/>
</dbReference>
<evidence type="ECO:0000313" key="3">
    <source>
        <dbReference type="Proteomes" id="UP000286947"/>
    </source>
</evidence>
<dbReference type="SUPFAM" id="SSF53335">
    <property type="entry name" value="S-adenosyl-L-methionine-dependent methyltransferases"/>
    <property type="match status" value="1"/>
</dbReference>
<sequence>MTLMHPRVAHNFAREGYYPTDDESVRRISLLLKPASGTIRYLDPCAGTGLALAQLSVSLECERSETYAVEYDKTRADTARTLVDKCLQSDLMDTLITAQSFSCLFLNPPYGVLPRGEYNNFSYEAKGTPRLEKIFYRRTFSLLQYEGILILIIPFTSLDDEYVSWLTSHFTDIRAFRAVETKFRQVVIFGRRVRSKDHESAKTKLARKLLLDIGSGQVVPDELPSVHTEECYVLPVAHSDVKDFFRVSMEPDLFESEINALHGLWPDFYTHLGVAQSVIRRPAASLSDWHLCLALAAGAISGPIFSGKTGRALVVRGSTHKAKKSKLEILEDEDGNITETRTNIDIFVPIIKAWDMTPTSPTFGLVLTISSGTSATATDIPVQNAPDHVNQPVTDSLPPMRFISQEPFKLGQLLLTNSVHDFVQKQRLNPTPYIQRYLNGDWGEMCDEDKQLNEQVLKNGGVAKAGRLFASYDLPKPLGDETKIWIITNVADYDENDNPVITTTILFPSEY</sequence>
<dbReference type="Pfam" id="PF19587">
    <property type="entry name" value="DUF6094"/>
    <property type="match status" value="1"/>
</dbReference>
<dbReference type="InterPro" id="IPR029063">
    <property type="entry name" value="SAM-dependent_MTases_sf"/>
</dbReference>
<organism evidence="2 3">
    <name type="scientific">Saezia sanguinis</name>
    <dbReference type="NCBI Taxonomy" id="1965230"/>
    <lineage>
        <taxon>Bacteria</taxon>
        <taxon>Pseudomonadati</taxon>
        <taxon>Pseudomonadota</taxon>
        <taxon>Betaproteobacteria</taxon>
        <taxon>Burkholderiales</taxon>
        <taxon>Saeziaceae</taxon>
        <taxon>Saezia</taxon>
    </lineage>
</organism>
<dbReference type="InterPro" id="IPR046076">
    <property type="entry name" value="DUF6094"/>
</dbReference>
<evidence type="ECO:0000259" key="1">
    <source>
        <dbReference type="Pfam" id="PF19587"/>
    </source>
</evidence>
<name>A0A433SFA9_9BURK</name>
<evidence type="ECO:0000313" key="2">
    <source>
        <dbReference type="EMBL" id="RUS67431.1"/>
    </source>
</evidence>
<dbReference type="PRINTS" id="PR00507">
    <property type="entry name" value="N12N6MTFRASE"/>
</dbReference>
<accession>A0A433SFA9</accession>
<proteinExistence type="predicted"/>
<gene>
    <name evidence="2" type="ORF">CUZ56_01376</name>
</gene>
<feature type="domain" description="DUF6094" evidence="1">
    <location>
        <begin position="11"/>
        <end position="207"/>
    </location>
</feature>
<dbReference type="AlphaFoldDB" id="A0A433SFA9"/>
<reference evidence="2 3" key="1">
    <citation type="submission" date="2018-01" db="EMBL/GenBank/DDBJ databases">
        <title>Saezia sanguinis gen. nov., sp. nov., in the order Burkholderiales isolated from human blood.</title>
        <authorList>
            <person name="Medina-Pascual M.J."/>
            <person name="Valdezate S."/>
            <person name="Monzon S."/>
            <person name="Cuesta I."/>
            <person name="Carrasco G."/>
            <person name="Villalon P."/>
            <person name="Saez-Nieto J.A."/>
        </authorList>
    </citation>
    <scope>NUCLEOTIDE SEQUENCE [LARGE SCALE GENOMIC DNA]</scope>
    <source>
        <strain evidence="2 3">CNM695-12</strain>
    </source>
</reference>
<keyword evidence="3" id="KW-1185">Reference proteome</keyword>
<comment type="caution">
    <text evidence="2">The sequence shown here is derived from an EMBL/GenBank/DDBJ whole genome shotgun (WGS) entry which is preliminary data.</text>
</comment>
<dbReference type="Gene3D" id="3.40.50.150">
    <property type="entry name" value="Vaccinia Virus protein VP39"/>
    <property type="match status" value="1"/>
</dbReference>
<dbReference type="Proteomes" id="UP000286947">
    <property type="component" value="Unassembled WGS sequence"/>
</dbReference>
<dbReference type="OrthoDB" id="1843260at2"/>
<protein>
    <recommendedName>
        <fullName evidence="1">DUF6094 domain-containing protein</fullName>
    </recommendedName>
</protein>